<dbReference type="Pfam" id="PF00877">
    <property type="entry name" value="NLPC_P60"/>
    <property type="match status" value="1"/>
</dbReference>
<dbReference type="PROSITE" id="PS51935">
    <property type="entry name" value="NLPC_P60"/>
    <property type="match status" value="1"/>
</dbReference>
<evidence type="ECO:0000313" key="9">
    <source>
        <dbReference type="EMBL" id="SDT33406.1"/>
    </source>
</evidence>
<dbReference type="GO" id="GO:0008234">
    <property type="term" value="F:cysteine-type peptidase activity"/>
    <property type="evidence" value="ECO:0007669"/>
    <property type="project" value="UniProtKB-KW"/>
</dbReference>
<evidence type="ECO:0000256" key="2">
    <source>
        <dbReference type="ARBA" id="ARBA00022670"/>
    </source>
</evidence>
<dbReference type="InterPro" id="IPR018392">
    <property type="entry name" value="LysM"/>
</dbReference>
<protein>
    <submittedName>
        <fullName evidence="9">LysM repeat-containing protein</fullName>
    </submittedName>
</protein>
<keyword evidence="6" id="KW-0788">Thiol protease</keyword>
<dbReference type="Gene3D" id="3.90.1720.10">
    <property type="entry name" value="endopeptidase domain like (from Nostoc punctiforme)"/>
    <property type="match status" value="1"/>
</dbReference>
<proteinExistence type="inferred from homology"/>
<dbReference type="Gene3D" id="3.10.350.10">
    <property type="entry name" value="LysM domain"/>
    <property type="match status" value="1"/>
</dbReference>
<evidence type="ECO:0000256" key="6">
    <source>
        <dbReference type="ARBA" id="ARBA00022807"/>
    </source>
</evidence>
<evidence type="ECO:0000256" key="4">
    <source>
        <dbReference type="ARBA" id="ARBA00022737"/>
    </source>
</evidence>
<gene>
    <name evidence="9" type="ORF">SAMN04489743_2470</name>
</gene>
<accession>A0A1H1ZJL2</accession>
<keyword evidence="4" id="KW-0677">Repeat</keyword>
<dbReference type="InterPro" id="IPR000064">
    <property type="entry name" value="NLP_P60_dom"/>
</dbReference>
<name>A0A1H1ZJL2_9MICC</name>
<comment type="similarity">
    <text evidence="1">Belongs to the peptidase C40 family.</text>
</comment>
<keyword evidence="5" id="KW-0378">Hydrolase</keyword>
<feature type="domain" description="NlpC/P60" evidence="8">
    <location>
        <begin position="157"/>
        <end position="281"/>
    </location>
</feature>
<dbReference type="SUPFAM" id="SSF54106">
    <property type="entry name" value="LysM domain"/>
    <property type="match status" value="1"/>
</dbReference>
<dbReference type="OrthoDB" id="5177647at2"/>
<dbReference type="SUPFAM" id="SSF54001">
    <property type="entry name" value="Cysteine proteinases"/>
    <property type="match status" value="1"/>
</dbReference>
<sequence length="281" mass="26867">MSKNFTTARHRATPAGSIALQGLAVTAKAQARTFGRPALAVAAASGIAFGVGAPAHAGVTGPDSTETTNVQAYSAPAAPVAAAPAAAAGNVHTVASGDTLGAIASAYGVGLNDVLAANGLDVSSIIYPGDQIAIPGAGYAAPAAPAVAPAAAPVQTASTAPANTGMNLGYASATPAATGSGTGAAILANAYGQVGVTQDCTAMVEKALRAVGKSVGDLAPGQFFQYGTVVGTPAPGDLVISAGHVGVYAGDGQMVSGGVNGSQTQVHSVSWVGAASYVRVA</sequence>
<dbReference type="RefSeq" id="WP_091720583.1">
    <property type="nucleotide sequence ID" value="NZ_CAUQLD010000006.1"/>
</dbReference>
<keyword evidence="3" id="KW-0732">Signal</keyword>
<dbReference type="AlphaFoldDB" id="A0A1H1ZJL2"/>
<keyword evidence="2" id="KW-0645">Protease</keyword>
<evidence type="ECO:0000259" key="8">
    <source>
        <dbReference type="PROSITE" id="PS51935"/>
    </source>
</evidence>
<keyword evidence="10" id="KW-1185">Reference proteome</keyword>
<reference evidence="10" key="1">
    <citation type="submission" date="2016-10" db="EMBL/GenBank/DDBJ databases">
        <authorList>
            <person name="Varghese N."/>
            <person name="Submissions S."/>
        </authorList>
    </citation>
    <scope>NUCLEOTIDE SEQUENCE [LARGE SCALE GENOMIC DNA]</scope>
    <source>
        <strain evidence="10">IMMIB L-1606</strain>
    </source>
</reference>
<dbReference type="InterPro" id="IPR036779">
    <property type="entry name" value="LysM_dom_sf"/>
</dbReference>
<organism evidence="9 10">
    <name type="scientific">Pseudarthrobacter equi</name>
    <dbReference type="NCBI Taxonomy" id="728066"/>
    <lineage>
        <taxon>Bacteria</taxon>
        <taxon>Bacillati</taxon>
        <taxon>Actinomycetota</taxon>
        <taxon>Actinomycetes</taxon>
        <taxon>Micrococcales</taxon>
        <taxon>Micrococcaceae</taxon>
        <taxon>Pseudarthrobacter</taxon>
    </lineage>
</organism>
<evidence type="ECO:0000256" key="1">
    <source>
        <dbReference type="ARBA" id="ARBA00007074"/>
    </source>
</evidence>
<evidence type="ECO:0000259" key="7">
    <source>
        <dbReference type="PROSITE" id="PS51782"/>
    </source>
</evidence>
<dbReference type="InterPro" id="IPR038765">
    <property type="entry name" value="Papain-like_cys_pep_sf"/>
</dbReference>
<dbReference type="GO" id="GO:0006508">
    <property type="term" value="P:proteolysis"/>
    <property type="evidence" value="ECO:0007669"/>
    <property type="project" value="UniProtKB-KW"/>
</dbReference>
<dbReference type="PROSITE" id="PS51782">
    <property type="entry name" value="LYSM"/>
    <property type="match status" value="1"/>
</dbReference>
<feature type="domain" description="LysM" evidence="7">
    <location>
        <begin position="90"/>
        <end position="134"/>
    </location>
</feature>
<evidence type="ECO:0000313" key="10">
    <source>
        <dbReference type="Proteomes" id="UP000198751"/>
    </source>
</evidence>
<evidence type="ECO:0000256" key="3">
    <source>
        <dbReference type="ARBA" id="ARBA00022729"/>
    </source>
</evidence>
<dbReference type="SMART" id="SM00257">
    <property type="entry name" value="LysM"/>
    <property type="match status" value="1"/>
</dbReference>
<dbReference type="Proteomes" id="UP000198751">
    <property type="component" value="Chromosome I"/>
</dbReference>
<dbReference type="EMBL" id="LT629779">
    <property type="protein sequence ID" value="SDT33406.1"/>
    <property type="molecule type" value="Genomic_DNA"/>
</dbReference>
<dbReference type="CDD" id="cd00118">
    <property type="entry name" value="LysM"/>
    <property type="match status" value="1"/>
</dbReference>
<evidence type="ECO:0000256" key="5">
    <source>
        <dbReference type="ARBA" id="ARBA00022801"/>
    </source>
</evidence>
<dbReference type="Pfam" id="PF01476">
    <property type="entry name" value="LysM"/>
    <property type="match status" value="1"/>
</dbReference>